<evidence type="ECO:0000313" key="2">
    <source>
        <dbReference type="Proteomes" id="UP000028981"/>
    </source>
</evidence>
<dbReference type="RefSeq" id="WP_035080708.1">
    <property type="nucleotide sequence ID" value="NZ_JQGC01000005.1"/>
</dbReference>
<accession>A0A087M4C1</accession>
<dbReference type="EMBL" id="JQGC01000005">
    <property type="protein sequence ID" value="KFL31724.1"/>
    <property type="molecule type" value="Genomic_DNA"/>
</dbReference>
<proteinExistence type="predicted"/>
<dbReference type="AlphaFoldDB" id="A0A087M4C1"/>
<reference evidence="1 2" key="1">
    <citation type="submission" date="2014-08" db="EMBL/GenBank/DDBJ databases">
        <authorList>
            <person name="Hassan Y.I."/>
            <person name="Lepp D."/>
            <person name="Zhou T."/>
        </authorList>
    </citation>
    <scope>NUCLEOTIDE SEQUENCE [LARGE SCALE GENOMIC DNA]</scope>
    <source>
        <strain evidence="1 2">IFO13584</strain>
    </source>
</reference>
<dbReference type="OrthoDB" id="9933670at2"/>
<name>A0A087M4C1_9HYPH</name>
<dbReference type="STRING" id="46914.JP75_06525"/>
<comment type="caution">
    <text evidence="1">The sequence shown here is derived from an EMBL/GenBank/DDBJ whole genome shotgun (WGS) entry which is preliminary data.</text>
</comment>
<sequence length="78" mass="8709">MQVVIVQAEHFSNPGRVLKAFRAHSDAIAEAVDLVNIMLKDDGREPCTAEDWEDALEQLQDAHGAQYCYVDLVPLEVL</sequence>
<protein>
    <submittedName>
        <fullName evidence="1">Uncharacterized protein</fullName>
    </submittedName>
</protein>
<evidence type="ECO:0000313" key="1">
    <source>
        <dbReference type="EMBL" id="KFL31724.1"/>
    </source>
</evidence>
<organism evidence="1 2">
    <name type="scientific">Devosia riboflavina</name>
    <dbReference type="NCBI Taxonomy" id="46914"/>
    <lineage>
        <taxon>Bacteria</taxon>
        <taxon>Pseudomonadati</taxon>
        <taxon>Pseudomonadota</taxon>
        <taxon>Alphaproteobacteria</taxon>
        <taxon>Hyphomicrobiales</taxon>
        <taxon>Devosiaceae</taxon>
        <taxon>Devosia</taxon>
    </lineage>
</organism>
<dbReference type="Proteomes" id="UP000028981">
    <property type="component" value="Unassembled WGS sequence"/>
</dbReference>
<gene>
    <name evidence="1" type="ORF">JP75_06525</name>
</gene>
<keyword evidence="2" id="KW-1185">Reference proteome</keyword>